<dbReference type="Pfam" id="PF08608">
    <property type="entry name" value="Wyosine_form"/>
    <property type="match status" value="1"/>
</dbReference>
<name>A0A1Q8C7J4_9PSEU</name>
<dbReference type="InterPro" id="IPR024344">
    <property type="entry name" value="MDMPI_metal-binding"/>
</dbReference>
<dbReference type="STRING" id="1912961.BU204_31975"/>
<evidence type="ECO:0000259" key="2">
    <source>
        <dbReference type="Pfam" id="PF11716"/>
    </source>
</evidence>
<dbReference type="NCBIfam" id="TIGR03083">
    <property type="entry name" value="maleylpyruvate isomerase family mycothiol-dependent enzyme"/>
    <property type="match status" value="1"/>
</dbReference>
<protein>
    <submittedName>
        <fullName evidence="3">TIGR03084 family protein</fullName>
    </submittedName>
</protein>
<evidence type="ECO:0000313" key="3">
    <source>
        <dbReference type="EMBL" id="OLF10335.1"/>
    </source>
</evidence>
<dbReference type="GO" id="GO:0046872">
    <property type="term" value="F:metal ion binding"/>
    <property type="evidence" value="ECO:0007669"/>
    <property type="project" value="InterPro"/>
</dbReference>
<feature type="domain" description="tRNA wybutosine-synthesis" evidence="1">
    <location>
        <begin position="187"/>
        <end position="233"/>
    </location>
</feature>
<dbReference type="Gene3D" id="1.20.120.450">
    <property type="entry name" value="dinb family like domain"/>
    <property type="match status" value="1"/>
</dbReference>
<sequence>MIQRDVISDLTAEANEVDQLVAGLDAAGWQRPTPAPGWTVAHQVAHLAFIFRLAGTAAADPELFTAMTAKVGQDFEAAVNGALREYLDDQPEVLLTRWRAERDGAIKALAAVPADQVVPWLVRPLPPAVLACAGIMELFGHGQDIADALAVTRTRTDRLWNLAWFATLTWDFGYQSRGLTPPDVRFRYELTAPSGEIWEFGPADAEQRISGPAEDFCLLVTRRRHRDDLALTAVGADADHWLDIAQAYRGPAGEGRRPGQFSA</sequence>
<dbReference type="OrthoDB" id="113180at2"/>
<dbReference type="RefSeq" id="WP_075129528.1">
    <property type="nucleotide sequence ID" value="NZ_MSIE01000077.1"/>
</dbReference>
<dbReference type="EMBL" id="MSIE01000077">
    <property type="protein sequence ID" value="OLF10335.1"/>
    <property type="molecule type" value="Genomic_DNA"/>
</dbReference>
<organism evidence="3 4">
    <name type="scientific">Actinophytocola xanthii</name>
    <dbReference type="NCBI Taxonomy" id="1912961"/>
    <lineage>
        <taxon>Bacteria</taxon>
        <taxon>Bacillati</taxon>
        <taxon>Actinomycetota</taxon>
        <taxon>Actinomycetes</taxon>
        <taxon>Pseudonocardiales</taxon>
        <taxon>Pseudonocardiaceae</taxon>
    </lineage>
</organism>
<dbReference type="InterPro" id="IPR017518">
    <property type="entry name" value="CHP03084"/>
</dbReference>
<dbReference type="Proteomes" id="UP000185596">
    <property type="component" value="Unassembled WGS sequence"/>
</dbReference>
<keyword evidence="4" id="KW-1185">Reference proteome</keyword>
<comment type="caution">
    <text evidence="3">The sequence shown here is derived from an EMBL/GenBank/DDBJ whole genome shotgun (WGS) entry which is preliminary data.</text>
</comment>
<dbReference type="InterPro" id="IPR013917">
    <property type="entry name" value="tRNA_wybutosine-synth"/>
</dbReference>
<dbReference type="SUPFAM" id="SSF109854">
    <property type="entry name" value="DinB/YfiT-like putative metalloenzymes"/>
    <property type="match status" value="1"/>
</dbReference>
<dbReference type="InterPro" id="IPR034660">
    <property type="entry name" value="DinB/YfiT-like"/>
</dbReference>
<evidence type="ECO:0000259" key="1">
    <source>
        <dbReference type="Pfam" id="PF08608"/>
    </source>
</evidence>
<gene>
    <name evidence="3" type="ORF">BU204_31975</name>
</gene>
<proteinExistence type="predicted"/>
<reference evidence="3 4" key="1">
    <citation type="submission" date="2016-12" db="EMBL/GenBank/DDBJ databases">
        <title>The draft genome sequence of Actinophytocola sp. 11-183.</title>
        <authorList>
            <person name="Wang W."/>
            <person name="Yuan L."/>
        </authorList>
    </citation>
    <scope>NUCLEOTIDE SEQUENCE [LARGE SCALE GENOMIC DNA]</scope>
    <source>
        <strain evidence="3 4">11-183</strain>
    </source>
</reference>
<evidence type="ECO:0000313" key="4">
    <source>
        <dbReference type="Proteomes" id="UP000185596"/>
    </source>
</evidence>
<accession>A0A1Q8C7J4</accession>
<dbReference type="AlphaFoldDB" id="A0A1Q8C7J4"/>
<feature type="domain" description="Mycothiol-dependent maleylpyruvate isomerase metal-binding" evidence="2">
    <location>
        <begin position="10"/>
        <end position="146"/>
    </location>
</feature>
<dbReference type="NCBIfam" id="TIGR03084">
    <property type="entry name" value="TIGR03084 family metal-binding protein"/>
    <property type="match status" value="1"/>
</dbReference>
<dbReference type="Pfam" id="PF11716">
    <property type="entry name" value="MDMPI_N"/>
    <property type="match status" value="1"/>
</dbReference>
<dbReference type="InterPro" id="IPR017517">
    <property type="entry name" value="Maleyloyr_isom"/>
</dbReference>